<dbReference type="AlphaFoldDB" id="A0A917BGZ8"/>
<feature type="transmembrane region" description="Helical" evidence="2">
    <location>
        <begin position="12"/>
        <end position="35"/>
    </location>
</feature>
<organism evidence="3 4">
    <name type="scientific">Marmoricola endophyticus</name>
    <dbReference type="NCBI Taxonomy" id="2040280"/>
    <lineage>
        <taxon>Bacteria</taxon>
        <taxon>Bacillati</taxon>
        <taxon>Actinomycetota</taxon>
        <taxon>Actinomycetes</taxon>
        <taxon>Propionibacteriales</taxon>
        <taxon>Nocardioidaceae</taxon>
        <taxon>Marmoricola</taxon>
    </lineage>
</organism>
<evidence type="ECO:0000313" key="4">
    <source>
        <dbReference type="Proteomes" id="UP000649179"/>
    </source>
</evidence>
<sequence>MTERDEVEVWPLWGRILFLTVVALVLVAALVAAIGGGFRLTWGAVRIYVAAAILPGLLVLGVVEVLRRHSLHLSSQLGEALSALAQETAGEAQLRGVSTGAARARDQLDRGDYRAALATITNLEEQAERTGDPALASRAESLGRDASRLRRSLAAMERQGR</sequence>
<dbReference type="EMBL" id="BMKQ01000001">
    <property type="protein sequence ID" value="GGF44900.1"/>
    <property type="molecule type" value="Genomic_DNA"/>
</dbReference>
<comment type="caution">
    <text evidence="3">The sequence shown here is derived from an EMBL/GenBank/DDBJ whole genome shotgun (WGS) entry which is preliminary data.</text>
</comment>
<keyword evidence="4" id="KW-1185">Reference proteome</keyword>
<reference evidence="3" key="2">
    <citation type="submission" date="2020-09" db="EMBL/GenBank/DDBJ databases">
        <authorList>
            <person name="Sun Q."/>
            <person name="Zhou Y."/>
        </authorList>
    </citation>
    <scope>NUCLEOTIDE SEQUENCE</scope>
    <source>
        <strain evidence="3">CGMCC 1.16067</strain>
    </source>
</reference>
<keyword evidence="2" id="KW-0472">Membrane</keyword>
<evidence type="ECO:0000256" key="1">
    <source>
        <dbReference type="SAM" id="MobiDB-lite"/>
    </source>
</evidence>
<evidence type="ECO:0000313" key="3">
    <source>
        <dbReference type="EMBL" id="GGF44900.1"/>
    </source>
</evidence>
<gene>
    <name evidence="3" type="ORF">GCM10011519_18410</name>
</gene>
<feature type="region of interest" description="Disordered" evidence="1">
    <location>
        <begin position="127"/>
        <end position="161"/>
    </location>
</feature>
<protein>
    <submittedName>
        <fullName evidence="3">Uncharacterized protein</fullName>
    </submittedName>
</protein>
<name>A0A917BGZ8_9ACTN</name>
<accession>A0A917BGZ8</accession>
<reference evidence="3" key="1">
    <citation type="journal article" date="2014" name="Int. J. Syst. Evol. Microbiol.">
        <title>Complete genome sequence of Corynebacterium casei LMG S-19264T (=DSM 44701T), isolated from a smear-ripened cheese.</title>
        <authorList>
            <consortium name="US DOE Joint Genome Institute (JGI-PGF)"/>
            <person name="Walter F."/>
            <person name="Albersmeier A."/>
            <person name="Kalinowski J."/>
            <person name="Ruckert C."/>
        </authorList>
    </citation>
    <scope>NUCLEOTIDE SEQUENCE</scope>
    <source>
        <strain evidence="3">CGMCC 1.16067</strain>
    </source>
</reference>
<keyword evidence="2" id="KW-1133">Transmembrane helix</keyword>
<keyword evidence="2" id="KW-0812">Transmembrane</keyword>
<dbReference type="Proteomes" id="UP000649179">
    <property type="component" value="Unassembled WGS sequence"/>
</dbReference>
<feature type="transmembrane region" description="Helical" evidence="2">
    <location>
        <begin position="47"/>
        <end position="66"/>
    </location>
</feature>
<evidence type="ECO:0000256" key="2">
    <source>
        <dbReference type="SAM" id="Phobius"/>
    </source>
</evidence>
<dbReference type="RefSeq" id="WP_188779504.1">
    <property type="nucleotide sequence ID" value="NZ_BMKQ01000001.1"/>
</dbReference>
<proteinExistence type="predicted"/>